<feature type="region of interest" description="Disordered" evidence="1">
    <location>
        <begin position="76"/>
        <end position="131"/>
    </location>
</feature>
<accession>A0A1J6IF41</accession>
<proteinExistence type="predicted"/>
<gene>
    <name evidence="2" type="ORF">A4A49_52519</name>
</gene>
<feature type="compositionally biased region" description="Polar residues" evidence="1">
    <location>
        <begin position="113"/>
        <end position="122"/>
    </location>
</feature>
<dbReference type="Gramene" id="OIT03250">
    <property type="protein sequence ID" value="OIT03250"/>
    <property type="gene ID" value="A4A49_52519"/>
</dbReference>
<dbReference type="Proteomes" id="UP000187609">
    <property type="component" value="Unassembled WGS sequence"/>
</dbReference>
<dbReference type="EMBL" id="MJEQ01037187">
    <property type="protein sequence ID" value="OIT03250.1"/>
    <property type="molecule type" value="Genomic_DNA"/>
</dbReference>
<organism evidence="2 3">
    <name type="scientific">Nicotiana attenuata</name>
    <name type="common">Coyote tobacco</name>
    <dbReference type="NCBI Taxonomy" id="49451"/>
    <lineage>
        <taxon>Eukaryota</taxon>
        <taxon>Viridiplantae</taxon>
        <taxon>Streptophyta</taxon>
        <taxon>Embryophyta</taxon>
        <taxon>Tracheophyta</taxon>
        <taxon>Spermatophyta</taxon>
        <taxon>Magnoliopsida</taxon>
        <taxon>eudicotyledons</taxon>
        <taxon>Gunneridae</taxon>
        <taxon>Pentapetalae</taxon>
        <taxon>asterids</taxon>
        <taxon>lamiids</taxon>
        <taxon>Solanales</taxon>
        <taxon>Solanaceae</taxon>
        <taxon>Nicotianoideae</taxon>
        <taxon>Nicotianeae</taxon>
        <taxon>Nicotiana</taxon>
    </lineage>
</organism>
<protein>
    <submittedName>
        <fullName evidence="2">Uncharacterized protein</fullName>
    </submittedName>
</protein>
<feature type="compositionally biased region" description="Polar residues" evidence="1">
    <location>
        <begin position="94"/>
        <end position="104"/>
    </location>
</feature>
<sequence length="193" mass="22146">MLEVIDDVRIIAAMATNPAMAARAARENGGNHGYDNNEGRNHNNNVGTRTLMRAYILARLAEQSLKLRREQSQLISRNTRSLFPNPKSSWPPRNYSQNSSNTSSRETEGSRLFANSSRPTMRTSRRLTPAEMDEKRAQGLCYWCDEKYVPGHKCKKNKQLFILEVDEDMEEWKLEESLAELTEGHDESLQQDK</sequence>
<feature type="compositionally biased region" description="Polar residues" evidence="1">
    <location>
        <begin position="76"/>
        <end position="88"/>
    </location>
</feature>
<dbReference type="AlphaFoldDB" id="A0A1J6IF41"/>
<keyword evidence="3" id="KW-1185">Reference proteome</keyword>
<evidence type="ECO:0000313" key="3">
    <source>
        <dbReference type="Proteomes" id="UP000187609"/>
    </source>
</evidence>
<evidence type="ECO:0000313" key="2">
    <source>
        <dbReference type="EMBL" id="OIT03250.1"/>
    </source>
</evidence>
<evidence type="ECO:0000256" key="1">
    <source>
        <dbReference type="SAM" id="MobiDB-lite"/>
    </source>
</evidence>
<comment type="caution">
    <text evidence="2">The sequence shown here is derived from an EMBL/GenBank/DDBJ whole genome shotgun (WGS) entry which is preliminary data.</text>
</comment>
<reference evidence="2" key="1">
    <citation type="submission" date="2016-11" db="EMBL/GenBank/DDBJ databases">
        <title>The genome of Nicotiana attenuata.</title>
        <authorList>
            <person name="Xu S."/>
            <person name="Brockmoeller T."/>
            <person name="Gaquerel E."/>
            <person name="Navarro A."/>
            <person name="Kuhl H."/>
            <person name="Gase K."/>
            <person name="Ling Z."/>
            <person name="Zhou W."/>
            <person name="Kreitzer C."/>
            <person name="Stanke M."/>
            <person name="Tang H."/>
            <person name="Lyons E."/>
            <person name="Pandey P."/>
            <person name="Pandey S.P."/>
            <person name="Timmermann B."/>
            <person name="Baldwin I.T."/>
        </authorList>
    </citation>
    <scope>NUCLEOTIDE SEQUENCE [LARGE SCALE GENOMIC DNA]</scope>
    <source>
        <strain evidence="2">UT</strain>
    </source>
</reference>
<name>A0A1J6IF41_NICAT</name>